<accession>A0A382TQE7</accession>
<dbReference type="EMBL" id="UINC01138060">
    <property type="protein sequence ID" value="SVD23777.1"/>
    <property type="molecule type" value="Genomic_DNA"/>
</dbReference>
<evidence type="ECO:0000313" key="1">
    <source>
        <dbReference type="EMBL" id="SVD23777.1"/>
    </source>
</evidence>
<protein>
    <submittedName>
        <fullName evidence="1">Uncharacterized protein</fullName>
    </submittedName>
</protein>
<organism evidence="1">
    <name type="scientific">marine metagenome</name>
    <dbReference type="NCBI Taxonomy" id="408172"/>
    <lineage>
        <taxon>unclassified sequences</taxon>
        <taxon>metagenomes</taxon>
        <taxon>ecological metagenomes</taxon>
    </lineage>
</organism>
<feature type="non-terminal residue" evidence="1">
    <location>
        <position position="1"/>
    </location>
</feature>
<sequence>PDALIIIDFYEIPPLRRSITDVMRRWLKKEWSKDSSQAIKKLEELANISMLLSEQLGDKQINLDMGLKEIGIDSGILSLQQLIYESIFPFWFRSGASVTEVAAQLAWLFLCESNDYSLDKNKNLARTNKITIEKILNLNRNTHILMGRTP</sequence>
<dbReference type="AlphaFoldDB" id="A0A382TQE7"/>
<name>A0A382TQE7_9ZZZZ</name>
<reference evidence="1" key="1">
    <citation type="submission" date="2018-05" db="EMBL/GenBank/DDBJ databases">
        <authorList>
            <person name="Lanie J.A."/>
            <person name="Ng W.-L."/>
            <person name="Kazmierczak K.M."/>
            <person name="Andrzejewski T.M."/>
            <person name="Davidsen T.M."/>
            <person name="Wayne K.J."/>
            <person name="Tettelin H."/>
            <person name="Glass J.I."/>
            <person name="Rusch D."/>
            <person name="Podicherti R."/>
            <person name="Tsui H.-C.T."/>
            <person name="Winkler M.E."/>
        </authorList>
    </citation>
    <scope>NUCLEOTIDE SEQUENCE</scope>
</reference>
<gene>
    <name evidence="1" type="ORF">METZ01_LOCUS376631</name>
</gene>
<proteinExistence type="predicted"/>